<feature type="domain" description="PRC-barrel" evidence="2">
    <location>
        <begin position="19"/>
        <end position="61"/>
    </location>
</feature>
<dbReference type="GO" id="GO:0030077">
    <property type="term" value="C:plasma membrane light-harvesting complex"/>
    <property type="evidence" value="ECO:0007669"/>
    <property type="project" value="InterPro"/>
</dbReference>
<dbReference type="EMBL" id="CP041186">
    <property type="protein sequence ID" value="QDG53526.1"/>
    <property type="molecule type" value="Genomic_DNA"/>
</dbReference>
<dbReference type="InterPro" id="IPR011033">
    <property type="entry name" value="PRC_barrel-like_sf"/>
</dbReference>
<feature type="compositionally biased region" description="Polar residues" evidence="1">
    <location>
        <begin position="98"/>
        <end position="107"/>
    </location>
</feature>
<feature type="region of interest" description="Disordered" evidence="1">
    <location>
        <begin position="76"/>
        <end position="107"/>
    </location>
</feature>
<keyword evidence="4" id="KW-1185">Reference proteome</keyword>
<dbReference type="AlphaFoldDB" id="A0A4Y6PYX0"/>
<evidence type="ECO:0000256" key="1">
    <source>
        <dbReference type="SAM" id="MobiDB-lite"/>
    </source>
</evidence>
<evidence type="ECO:0000259" key="2">
    <source>
        <dbReference type="Pfam" id="PF05239"/>
    </source>
</evidence>
<dbReference type="Gene3D" id="3.90.50.10">
    <property type="entry name" value="Photosynthetic Reaction Center, subunit H, domain 2"/>
    <property type="match status" value="1"/>
</dbReference>
<protein>
    <submittedName>
        <fullName evidence="3">PRC-barrel domain containing protein</fullName>
    </submittedName>
</protein>
<dbReference type="Pfam" id="PF05239">
    <property type="entry name" value="PRC"/>
    <property type="match status" value="1"/>
</dbReference>
<dbReference type="InterPro" id="IPR014747">
    <property type="entry name" value="Bac_photo_RC_H_C"/>
</dbReference>
<organism evidence="3 4">
    <name type="scientific">Persicimonas caeni</name>
    <dbReference type="NCBI Taxonomy" id="2292766"/>
    <lineage>
        <taxon>Bacteria</taxon>
        <taxon>Deltaproteobacteria</taxon>
        <taxon>Bradymonadales</taxon>
        <taxon>Bradymonadaceae</taxon>
        <taxon>Persicimonas</taxon>
    </lineage>
</organism>
<gene>
    <name evidence="3" type="ORF">FIV42_23115</name>
</gene>
<dbReference type="RefSeq" id="WP_141199980.1">
    <property type="nucleotide sequence ID" value="NZ_CP041186.1"/>
</dbReference>
<name>A0A4Y6PYX0_PERCE</name>
<reference evidence="3 4" key="1">
    <citation type="submission" date="2019-06" db="EMBL/GenBank/DDBJ databases">
        <title>Persicimonas caeni gen. nov., sp. nov., a predatory bacterium isolated from solar saltern.</title>
        <authorList>
            <person name="Wang S."/>
        </authorList>
    </citation>
    <scope>NUCLEOTIDE SEQUENCE [LARGE SCALE GENOMIC DNA]</scope>
    <source>
        <strain evidence="3 4">YN101</strain>
    </source>
</reference>
<sequence>MALKKLSHLDDWHVSDRKEDVRGKVLYERDGGRIGKIDDMLVDTDAKLVRTVILDNGERFSVDDIDITSDGVYLHKGTHTQGHTQTHTEPRVKIYRGSESSSTRPRA</sequence>
<accession>A0A5B8YCX1</accession>
<evidence type="ECO:0000313" key="4">
    <source>
        <dbReference type="Proteomes" id="UP000315995"/>
    </source>
</evidence>
<dbReference type="SUPFAM" id="SSF50346">
    <property type="entry name" value="PRC-barrel domain"/>
    <property type="match status" value="1"/>
</dbReference>
<dbReference type="InterPro" id="IPR027275">
    <property type="entry name" value="PRC-brl_dom"/>
</dbReference>
<accession>A0A4Y6PYX0</accession>
<evidence type="ECO:0000313" key="3">
    <source>
        <dbReference type="EMBL" id="QDG53526.1"/>
    </source>
</evidence>
<dbReference type="Proteomes" id="UP000315995">
    <property type="component" value="Chromosome"/>
</dbReference>
<dbReference type="OrthoDB" id="1422173at2"/>
<proteinExistence type="predicted"/>
<dbReference type="GO" id="GO:0019684">
    <property type="term" value="P:photosynthesis, light reaction"/>
    <property type="evidence" value="ECO:0007669"/>
    <property type="project" value="InterPro"/>
</dbReference>